<gene>
    <name evidence="12" type="ORF">BCR42DRAFT_420146</name>
</gene>
<dbReference type="PROSITE" id="PS00194">
    <property type="entry name" value="THIOREDOXIN_1"/>
    <property type="match status" value="2"/>
</dbReference>
<dbReference type="InterPro" id="IPR036356">
    <property type="entry name" value="ERp29_C_sf"/>
</dbReference>
<dbReference type="Proteomes" id="UP000193560">
    <property type="component" value="Unassembled WGS sequence"/>
</dbReference>
<proteinExistence type="inferred from homology"/>
<dbReference type="NCBIfam" id="TIGR01126">
    <property type="entry name" value="pdi_dom"/>
    <property type="match status" value="2"/>
</dbReference>
<dbReference type="PANTHER" id="PTHR45672:SF11">
    <property type="entry name" value="PROTEIN DISULFIDE-ISOMERASE C17H9.14C"/>
    <property type="match status" value="1"/>
</dbReference>
<keyword evidence="4 10" id="KW-0732">Signal</keyword>
<comment type="similarity">
    <text evidence="2 9">Belongs to the protein disulfide isomerase family.</text>
</comment>
<evidence type="ECO:0000256" key="10">
    <source>
        <dbReference type="SAM" id="SignalP"/>
    </source>
</evidence>
<dbReference type="Gene3D" id="3.40.30.10">
    <property type="entry name" value="Glutaredoxin"/>
    <property type="match status" value="2"/>
</dbReference>
<dbReference type="Pfam" id="PF07749">
    <property type="entry name" value="ERp29"/>
    <property type="match status" value="1"/>
</dbReference>
<dbReference type="InterPro" id="IPR036249">
    <property type="entry name" value="Thioredoxin-like_sf"/>
</dbReference>
<dbReference type="EMBL" id="MCGE01000018">
    <property type="protein sequence ID" value="ORZ12865.1"/>
    <property type="molecule type" value="Genomic_DNA"/>
</dbReference>
<dbReference type="GO" id="GO:0005783">
    <property type="term" value="C:endoplasmic reticulum"/>
    <property type="evidence" value="ECO:0007669"/>
    <property type="project" value="InterPro"/>
</dbReference>
<dbReference type="InterPro" id="IPR011679">
    <property type="entry name" value="ERp29_C"/>
</dbReference>
<evidence type="ECO:0000256" key="6">
    <source>
        <dbReference type="ARBA" id="ARBA00023157"/>
    </source>
</evidence>
<dbReference type="InterPro" id="IPR013766">
    <property type="entry name" value="Thioredoxin_domain"/>
</dbReference>
<dbReference type="Pfam" id="PF00085">
    <property type="entry name" value="Thioredoxin"/>
    <property type="match status" value="2"/>
</dbReference>
<evidence type="ECO:0000256" key="8">
    <source>
        <dbReference type="ARBA" id="ARBA00023284"/>
    </source>
</evidence>
<evidence type="ECO:0000256" key="3">
    <source>
        <dbReference type="ARBA" id="ARBA00012723"/>
    </source>
</evidence>
<dbReference type="OrthoDB" id="10264505at2759"/>
<keyword evidence="7" id="KW-0413">Isomerase</keyword>
<sequence length="454" mass="49893">MSLFRNIFFLLLCVNAGFLGYDFYKGGHIGENLVDHARQLNVETVQQRFQQAVVTIKSTTPESIAQQVNNAFAQLKEFNTVDDVLAYVRDKTAVNGGSGAGAIMEGNVHVLTQSNFKTVMDGSRPALVEFYAPWCGHCKNLAPVYAELGDAFAHSDQVIIAKVDADEHRDLGGAFGVQGFPTLKWFPKGVTTKDGVEDYKGGRDLDSLSKFVRDHTGIRPRVRSTKSDVVTLTTSNFHDVVDDAKTGTLVEFYASWCGHCKNLAPIYEKVASAFANEPSCQVAKIDADIERAIGTEYDISGFPTLKFFPADGAEPIPYDGARNEAGFLEFLNRHCKTRRVVGGGLDTVAGRIAQLDALALDFVKAKTAEAKKDIQTKAADLVATVDNSRYAKYYAKLMEKVVDGGDAFIQKEKARLDKIMKSNTVTPAKLDDFTIRQNILNAFDPKAEPVKYDE</sequence>
<dbReference type="SUPFAM" id="SSF47933">
    <property type="entry name" value="ERP29 C domain-like"/>
    <property type="match status" value="1"/>
</dbReference>
<dbReference type="PANTHER" id="PTHR45672">
    <property type="entry name" value="PROTEIN DISULFIDE-ISOMERASE C17H9.14C-RELATED"/>
    <property type="match status" value="1"/>
</dbReference>
<dbReference type="CDD" id="cd02998">
    <property type="entry name" value="PDI_a_ERp38"/>
    <property type="match status" value="2"/>
</dbReference>
<evidence type="ECO:0000256" key="4">
    <source>
        <dbReference type="ARBA" id="ARBA00022729"/>
    </source>
</evidence>
<evidence type="ECO:0000256" key="1">
    <source>
        <dbReference type="ARBA" id="ARBA00001182"/>
    </source>
</evidence>
<dbReference type="Gene3D" id="1.20.1150.12">
    <property type="entry name" value="Endoplasmic reticulum resident protein 29, C-terminal domain"/>
    <property type="match status" value="1"/>
</dbReference>
<dbReference type="GO" id="GO:0006457">
    <property type="term" value="P:protein folding"/>
    <property type="evidence" value="ECO:0007669"/>
    <property type="project" value="TreeGrafter"/>
</dbReference>
<dbReference type="STRING" id="90262.A0A1X2IAQ2"/>
<name>A0A1X2IAQ2_9FUNG</name>
<dbReference type="CDD" id="cd00238">
    <property type="entry name" value="ERp29c"/>
    <property type="match status" value="1"/>
</dbReference>
<dbReference type="GO" id="GO:0003756">
    <property type="term" value="F:protein disulfide isomerase activity"/>
    <property type="evidence" value="ECO:0007669"/>
    <property type="project" value="UniProtKB-EC"/>
</dbReference>
<accession>A0A1X2IAQ2</accession>
<dbReference type="InterPro" id="IPR017937">
    <property type="entry name" value="Thioredoxin_CS"/>
</dbReference>
<feature type="chain" id="PRO_5013230793" description="protein disulfide-isomerase" evidence="10">
    <location>
        <begin position="21"/>
        <end position="454"/>
    </location>
</feature>
<comment type="caution">
    <text evidence="12">The sequence shown here is derived from an EMBL/GenBank/DDBJ whole genome shotgun (WGS) entry which is preliminary data.</text>
</comment>
<feature type="domain" description="Thioredoxin" evidence="11">
    <location>
        <begin position="221"/>
        <end position="336"/>
    </location>
</feature>
<feature type="signal peptide" evidence="10">
    <location>
        <begin position="1"/>
        <end position="20"/>
    </location>
</feature>
<evidence type="ECO:0000256" key="2">
    <source>
        <dbReference type="ARBA" id="ARBA00006347"/>
    </source>
</evidence>
<comment type="catalytic activity">
    <reaction evidence="1">
        <text>Catalyzes the rearrangement of -S-S- bonds in proteins.</text>
        <dbReference type="EC" id="5.3.4.1"/>
    </reaction>
</comment>
<dbReference type="PROSITE" id="PS51352">
    <property type="entry name" value="THIOREDOXIN_2"/>
    <property type="match status" value="2"/>
</dbReference>
<evidence type="ECO:0000256" key="7">
    <source>
        <dbReference type="ARBA" id="ARBA00023235"/>
    </source>
</evidence>
<dbReference type="InterPro" id="IPR051063">
    <property type="entry name" value="PDI"/>
</dbReference>
<dbReference type="AlphaFoldDB" id="A0A1X2IAQ2"/>
<evidence type="ECO:0000256" key="9">
    <source>
        <dbReference type="RuleBase" id="RU004208"/>
    </source>
</evidence>
<evidence type="ECO:0000256" key="5">
    <source>
        <dbReference type="ARBA" id="ARBA00022737"/>
    </source>
</evidence>
<protein>
    <recommendedName>
        <fullName evidence="3">protein disulfide-isomerase</fullName>
        <ecNumber evidence="3">5.3.4.1</ecNumber>
    </recommendedName>
</protein>
<keyword evidence="6" id="KW-1015">Disulfide bond</keyword>
<evidence type="ECO:0000313" key="13">
    <source>
        <dbReference type="Proteomes" id="UP000193560"/>
    </source>
</evidence>
<dbReference type="PRINTS" id="PR00421">
    <property type="entry name" value="THIOREDOXIN"/>
</dbReference>
<evidence type="ECO:0000313" key="12">
    <source>
        <dbReference type="EMBL" id="ORZ12865.1"/>
    </source>
</evidence>
<evidence type="ECO:0000259" key="11">
    <source>
        <dbReference type="PROSITE" id="PS51352"/>
    </source>
</evidence>
<dbReference type="SUPFAM" id="SSF52833">
    <property type="entry name" value="Thioredoxin-like"/>
    <property type="match status" value="2"/>
</dbReference>
<dbReference type="InterPro" id="IPR005788">
    <property type="entry name" value="PDI_thioredoxin-like_dom"/>
</dbReference>
<keyword evidence="5" id="KW-0677">Repeat</keyword>
<reference evidence="12 13" key="1">
    <citation type="submission" date="2016-07" db="EMBL/GenBank/DDBJ databases">
        <title>Pervasive Adenine N6-methylation of Active Genes in Fungi.</title>
        <authorList>
            <consortium name="DOE Joint Genome Institute"/>
            <person name="Mondo S.J."/>
            <person name="Dannebaum R.O."/>
            <person name="Kuo R.C."/>
            <person name="Labutti K."/>
            <person name="Haridas S."/>
            <person name="Kuo A."/>
            <person name="Salamov A."/>
            <person name="Ahrendt S.R."/>
            <person name="Lipzen A."/>
            <person name="Sullivan W."/>
            <person name="Andreopoulos W.B."/>
            <person name="Clum A."/>
            <person name="Lindquist E."/>
            <person name="Daum C."/>
            <person name="Ramamoorthy G.K."/>
            <person name="Gryganskyi A."/>
            <person name="Culley D."/>
            <person name="Magnuson J.K."/>
            <person name="James T.Y."/>
            <person name="O'Malley M.A."/>
            <person name="Stajich J.E."/>
            <person name="Spatafora J.W."/>
            <person name="Visel A."/>
            <person name="Grigoriev I.V."/>
        </authorList>
    </citation>
    <scope>NUCLEOTIDE SEQUENCE [LARGE SCALE GENOMIC DNA]</scope>
    <source>
        <strain evidence="12 13">NRRL 1336</strain>
    </source>
</reference>
<feature type="domain" description="Thioredoxin" evidence="11">
    <location>
        <begin position="54"/>
        <end position="217"/>
    </location>
</feature>
<keyword evidence="13" id="KW-1185">Reference proteome</keyword>
<organism evidence="12 13">
    <name type="scientific">Absidia repens</name>
    <dbReference type="NCBI Taxonomy" id="90262"/>
    <lineage>
        <taxon>Eukaryota</taxon>
        <taxon>Fungi</taxon>
        <taxon>Fungi incertae sedis</taxon>
        <taxon>Mucoromycota</taxon>
        <taxon>Mucoromycotina</taxon>
        <taxon>Mucoromycetes</taxon>
        <taxon>Mucorales</taxon>
        <taxon>Cunninghamellaceae</taxon>
        <taxon>Absidia</taxon>
    </lineage>
</organism>
<keyword evidence="8" id="KW-0676">Redox-active center</keyword>
<dbReference type="EC" id="5.3.4.1" evidence="3"/>